<dbReference type="SUPFAM" id="SSF55785">
    <property type="entry name" value="PYP-like sensor domain (PAS domain)"/>
    <property type="match status" value="2"/>
</dbReference>
<accession>A0A1S1PBF7</accession>
<organism evidence="1 2">
    <name type="scientific">Parafrankia soli</name>
    <dbReference type="NCBI Taxonomy" id="2599596"/>
    <lineage>
        <taxon>Bacteria</taxon>
        <taxon>Bacillati</taxon>
        <taxon>Actinomycetota</taxon>
        <taxon>Actinomycetes</taxon>
        <taxon>Frankiales</taxon>
        <taxon>Frankiaceae</taxon>
        <taxon>Parafrankia</taxon>
    </lineage>
</organism>
<evidence type="ECO:0008006" key="3">
    <source>
        <dbReference type="Google" id="ProtNLM"/>
    </source>
</evidence>
<dbReference type="InterPro" id="IPR035965">
    <property type="entry name" value="PAS-like_dom_sf"/>
</dbReference>
<dbReference type="EMBL" id="MAXA01000268">
    <property type="protein sequence ID" value="OHV20273.1"/>
    <property type="molecule type" value="Genomic_DNA"/>
</dbReference>
<gene>
    <name evidence="1" type="ORF">BBK14_08565</name>
</gene>
<proteinExistence type="predicted"/>
<protein>
    <recommendedName>
        <fullName evidence="3">PAS domain-containing protein</fullName>
    </recommendedName>
</protein>
<reference evidence="2" key="1">
    <citation type="submission" date="2016-07" db="EMBL/GenBank/DDBJ databases">
        <title>Frankia sp. NRRL B-16219 Genome sequencing.</title>
        <authorList>
            <person name="Ghodhbane-Gtari F."/>
            <person name="Swanson E."/>
            <person name="Gueddou A."/>
            <person name="Louati M."/>
            <person name="Nouioui I."/>
            <person name="Hezbri K."/>
            <person name="Abebe-Akele F."/>
            <person name="Simpson S."/>
            <person name="Morris K."/>
            <person name="Thomas K."/>
            <person name="Gtari M."/>
            <person name="Tisa L.S."/>
        </authorList>
    </citation>
    <scope>NUCLEOTIDE SEQUENCE [LARGE SCALE GENOMIC DNA]</scope>
    <source>
        <strain evidence="2">NRRL B-16219</strain>
    </source>
</reference>
<evidence type="ECO:0000313" key="1">
    <source>
        <dbReference type="EMBL" id="OHV20273.1"/>
    </source>
</evidence>
<comment type="caution">
    <text evidence="1">The sequence shown here is derived from an EMBL/GenBank/DDBJ whole genome shotgun (WGS) entry which is preliminary data.</text>
</comment>
<dbReference type="RefSeq" id="WP_071066868.1">
    <property type="nucleotide sequence ID" value="NZ_MAXA01000268.1"/>
</dbReference>
<keyword evidence="2" id="KW-1185">Reference proteome</keyword>
<name>A0A1S1PBF7_9ACTN</name>
<evidence type="ECO:0000313" key="2">
    <source>
        <dbReference type="Proteomes" id="UP000179769"/>
    </source>
</evidence>
<dbReference type="Gene3D" id="3.30.450.20">
    <property type="entry name" value="PAS domain"/>
    <property type="match status" value="1"/>
</dbReference>
<sequence>MPIDVSQYAGVSATDYLLELVDLFENSNIGIMVTGFDGTVRRANRAQHRIADWPDASSSPSGLSARALLDAATWDRLTATAADGYALHNVPVTVRRADGSTADCLLDVNGEPDGGMLRIVTRPAFQASLPGPDSTDASEWHREWDQADVSPLVEPLDEAGVQSLTKELDDLFELLPVPVHAMARTAEVRRTNQVHLRLLGCEDEPARFVGQNLLPIFAVEADLVAMGEAMTGQSGIVNFPTTIRRLDDSLLPMIVYSSMVMRDDAFVGTRCFVFFADASDAPDSAPAGEPA</sequence>
<dbReference type="Proteomes" id="UP000179769">
    <property type="component" value="Unassembled WGS sequence"/>
</dbReference>
<dbReference type="AlphaFoldDB" id="A0A1S1PBF7"/>